<protein>
    <submittedName>
        <fullName evidence="1">Uncharacterized protein</fullName>
    </submittedName>
</protein>
<dbReference type="Gene3D" id="2.60.120.260">
    <property type="entry name" value="Galactose-binding domain-like"/>
    <property type="match status" value="1"/>
</dbReference>
<comment type="caution">
    <text evidence="1">The sequence shown here is derived from an EMBL/GenBank/DDBJ whole genome shotgun (WGS) entry which is preliminary data.</text>
</comment>
<evidence type="ECO:0000313" key="2">
    <source>
        <dbReference type="Proteomes" id="UP000321083"/>
    </source>
</evidence>
<dbReference type="Proteomes" id="UP000321083">
    <property type="component" value="Unassembled WGS sequence"/>
</dbReference>
<dbReference type="EMBL" id="SRHE01000288">
    <property type="protein sequence ID" value="TWW09394.1"/>
    <property type="molecule type" value="Genomic_DNA"/>
</dbReference>
<dbReference type="Gene3D" id="3.20.20.80">
    <property type="entry name" value="Glycosidases"/>
    <property type="match status" value="1"/>
</dbReference>
<proteinExistence type="predicted"/>
<organism evidence="1 2">
    <name type="scientific">Planctomyces bekefii</name>
    <dbReference type="NCBI Taxonomy" id="1653850"/>
    <lineage>
        <taxon>Bacteria</taxon>
        <taxon>Pseudomonadati</taxon>
        <taxon>Planctomycetota</taxon>
        <taxon>Planctomycetia</taxon>
        <taxon>Planctomycetales</taxon>
        <taxon>Planctomycetaceae</taxon>
        <taxon>Planctomyces</taxon>
    </lineage>
</organism>
<reference evidence="1 2" key="1">
    <citation type="submission" date="2019-08" db="EMBL/GenBank/DDBJ databases">
        <title>100 year-old enigma solved: identification of Planctomyces bekefii, the type genus and species of the phylum Planctomycetes.</title>
        <authorList>
            <person name="Svetlana D.N."/>
            <person name="Overmann J."/>
        </authorList>
    </citation>
    <scope>NUCLEOTIDE SEQUENCE [LARGE SCALE GENOMIC DNA]</scope>
    <source>
        <strain evidence="1">Phe10_nw2017</strain>
    </source>
</reference>
<name>A0A5C6M8N2_9PLAN</name>
<reference evidence="1 2" key="2">
    <citation type="submission" date="2019-08" db="EMBL/GenBank/DDBJ databases">
        <authorList>
            <person name="Henke P."/>
        </authorList>
    </citation>
    <scope>NUCLEOTIDE SEQUENCE [LARGE SCALE GENOMIC DNA]</scope>
    <source>
        <strain evidence="1">Phe10_nw2017</strain>
    </source>
</reference>
<keyword evidence="2" id="KW-1185">Reference proteome</keyword>
<gene>
    <name evidence="1" type="ORF">E3A20_14780</name>
</gene>
<feature type="non-terminal residue" evidence="1">
    <location>
        <position position="472"/>
    </location>
</feature>
<sequence length="472" mass="53437">MSDRSLVDGLTLELVLRGSVEAAPRHHFRHSRVCRCVLSVALLLTCLCSSAAGQRLERWVYVSTNLLVSENVDRLEQLMRDAAGLGFTHLLLADSKFSRLHEMDERYFRHVERVRQLSDELQLRLVPAIFPVGYSNDLLAQNPNLAEGLPVRDALFEVRGSRAELVADPAVGLPSLGDRKAWNFVDESLRAEGEVLRVSDPKGENCRVMKTVHVAPFRHYHVSVRVRTVDFRGQPQIAVLDAVSGRRLSHTNLRVGRTSDWTTQHITFNSLNCQQVNVYLGAWGPTGGSLWLSDARMDECGLLNVLRRNGAPLRVVMEGQPEQQLQEGVDFEPVLDPLLGRVPYAGEYEVWHESPAIQFRRSLPEGARLRVSWFHPHVIYDGQVCACVTEPAFQQLLRGQAEAVERAFPGTDRMMSHDEWRVLGWDESFQRTGKTPGQVAADNVRFCADHLKKLNSDRRVFVWSDMFDPHHN</sequence>
<evidence type="ECO:0000313" key="1">
    <source>
        <dbReference type="EMBL" id="TWW09394.1"/>
    </source>
</evidence>
<dbReference type="AlphaFoldDB" id="A0A5C6M8N2"/>
<accession>A0A5C6M8N2</accession>